<feature type="transmembrane region" description="Helical" evidence="2">
    <location>
        <begin position="89"/>
        <end position="112"/>
    </location>
</feature>
<evidence type="ECO:0000313" key="4">
    <source>
        <dbReference type="Proteomes" id="UP000642284"/>
    </source>
</evidence>
<evidence type="ECO:0000256" key="1">
    <source>
        <dbReference type="SAM" id="MobiDB-lite"/>
    </source>
</evidence>
<dbReference type="Proteomes" id="UP000642284">
    <property type="component" value="Unassembled WGS sequence"/>
</dbReference>
<comment type="caution">
    <text evidence="3">The sequence shown here is derived from an EMBL/GenBank/DDBJ whole genome shotgun (WGS) entry which is preliminary data.</text>
</comment>
<organism evidence="3 4">
    <name type="scientific">Streptomyces polyasparticus</name>
    <dbReference type="NCBI Taxonomy" id="2767826"/>
    <lineage>
        <taxon>Bacteria</taxon>
        <taxon>Bacillati</taxon>
        <taxon>Actinomycetota</taxon>
        <taxon>Actinomycetes</taxon>
        <taxon>Kitasatosporales</taxon>
        <taxon>Streptomycetaceae</taxon>
        <taxon>Streptomyces</taxon>
    </lineage>
</organism>
<accession>A0ABR7SRF7</accession>
<gene>
    <name evidence="3" type="ORF">H9Y04_36745</name>
</gene>
<keyword evidence="2" id="KW-0472">Membrane</keyword>
<sequence length="281" mass="29222">MAGNSGEELFEADAYEPDDALMAAILGEHLPEGTGRDAEYQAAVADLGQLRLALRDLGDELAAEPAAEPEAAPPPVIRAKPVRVRTRRLFAVSVRVAVAACALALFGGLFWLGANNGIGGGADSGAAKGADFDAPSGADDSDDKGGAAESQSRAPDSESEAAQGEKAVGRAQQIACAKVLVEGEATKVVVRRDGAVDVTVEVDRWYRPERSVAEHPTTTVRLPARVASGIEVGELVLITVPIHVEDAYDAEQGWGVGDVRPELLAALPDARELDCPKPLTG</sequence>
<dbReference type="EMBL" id="JACTVJ010000023">
    <property type="protein sequence ID" value="MBC9718095.1"/>
    <property type="molecule type" value="Genomic_DNA"/>
</dbReference>
<evidence type="ECO:0000256" key="2">
    <source>
        <dbReference type="SAM" id="Phobius"/>
    </source>
</evidence>
<protein>
    <submittedName>
        <fullName evidence="3">Uncharacterized protein</fullName>
    </submittedName>
</protein>
<feature type="region of interest" description="Disordered" evidence="1">
    <location>
        <begin position="130"/>
        <end position="166"/>
    </location>
</feature>
<proteinExistence type="predicted"/>
<keyword evidence="2" id="KW-0812">Transmembrane</keyword>
<evidence type="ECO:0000313" key="3">
    <source>
        <dbReference type="EMBL" id="MBC9718095.1"/>
    </source>
</evidence>
<dbReference type="RefSeq" id="WP_187818527.1">
    <property type="nucleotide sequence ID" value="NZ_JACTVJ010000023.1"/>
</dbReference>
<keyword evidence="2" id="KW-1133">Transmembrane helix</keyword>
<reference evidence="3 4" key="1">
    <citation type="submission" date="2020-08" db="EMBL/GenBank/DDBJ databases">
        <title>Genemic of Streptomyces polyaspartic.</title>
        <authorList>
            <person name="Liu W."/>
        </authorList>
    </citation>
    <scope>NUCLEOTIDE SEQUENCE [LARGE SCALE GENOMIC DNA]</scope>
    <source>
        <strain evidence="3 4">TRM66268-LWL</strain>
    </source>
</reference>
<keyword evidence="4" id="KW-1185">Reference proteome</keyword>
<name>A0ABR7SRF7_9ACTN</name>